<dbReference type="GO" id="GO:0005576">
    <property type="term" value="C:extracellular region"/>
    <property type="evidence" value="ECO:0007669"/>
    <property type="project" value="TreeGrafter"/>
</dbReference>
<protein>
    <submittedName>
        <fullName evidence="3">Uncharacterized protein</fullName>
    </submittedName>
</protein>
<reference evidence="3 4" key="1">
    <citation type="submission" date="2024-01" db="EMBL/GenBank/DDBJ databases">
        <title>The genomes of 5 underutilized Papilionoideae crops provide insights into root nodulation and disease resistance.</title>
        <authorList>
            <person name="Yuan L."/>
        </authorList>
    </citation>
    <scope>NUCLEOTIDE SEQUENCE [LARGE SCALE GENOMIC DNA]</scope>
    <source>
        <strain evidence="3">LY-2023</strain>
        <tissue evidence="3">Leaf</tissue>
    </source>
</reference>
<comment type="similarity">
    <text evidence="1">Belongs to the 'GDSL' lipolytic enzyme family.</text>
</comment>
<proteinExistence type="inferred from homology"/>
<dbReference type="PANTHER" id="PTHR45642:SF135">
    <property type="entry name" value="GDSL ESTERASE_LIPASE EXL2"/>
    <property type="match status" value="1"/>
</dbReference>
<dbReference type="PANTHER" id="PTHR45642">
    <property type="entry name" value="GDSL ESTERASE/LIPASE EXL3"/>
    <property type="match status" value="1"/>
</dbReference>
<dbReference type="AlphaFoldDB" id="A0AAN9ILI2"/>
<keyword evidence="4" id="KW-1185">Reference proteome</keyword>
<evidence type="ECO:0000256" key="2">
    <source>
        <dbReference type="SAM" id="SignalP"/>
    </source>
</evidence>
<keyword evidence="2" id="KW-0732">Signal</keyword>
<dbReference type="GO" id="GO:0016298">
    <property type="term" value="F:lipase activity"/>
    <property type="evidence" value="ECO:0007669"/>
    <property type="project" value="InterPro"/>
</dbReference>
<dbReference type="InterPro" id="IPR001087">
    <property type="entry name" value="GDSL"/>
</dbReference>
<accession>A0AAN9ILI2</accession>
<dbReference type="GO" id="GO:0006629">
    <property type="term" value="P:lipid metabolic process"/>
    <property type="evidence" value="ECO:0007669"/>
    <property type="project" value="InterPro"/>
</dbReference>
<sequence length="223" mass="24054">MVDLLPICLMLLRLALLVLVVSDKTKGLVKLPGNVSVPAVFVFGDSVVDTGNNNNRRTFARSNFPPYGKNFEGGIPTGRFSNGKVPSDLIAEELGIKELMPAYLKPNLQPADLITGVCFASGGSGYDPLTSTLESSMALSGQVELFKEYIGKLKGIVGEKRANFILANSLFVVVASSSDISNTYRTRQLQYDLPAYANLLVNSASNFLTAIKLETRDAVAQEE</sequence>
<feature type="signal peptide" evidence="2">
    <location>
        <begin position="1"/>
        <end position="27"/>
    </location>
</feature>
<dbReference type="Pfam" id="PF00657">
    <property type="entry name" value="Lipase_GDSL"/>
    <property type="match status" value="1"/>
</dbReference>
<organism evidence="3 4">
    <name type="scientific">Clitoria ternatea</name>
    <name type="common">Butterfly pea</name>
    <dbReference type="NCBI Taxonomy" id="43366"/>
    <lineage>
        <taxon>Eukaryota</taxon>
        <taxon>Viridiplantae</taxon>
        <taxon>Streptophyta</taxon>
        <taxon>Embryophyta</taxon>
        <taxon>Tracheophyta</taxon>
        <taxon>Spermatophyta</taxon>
        <taxon>Magnoliopsida</taxon>
        <taxon>eudicotyledons</taxon>
        <taxon>Gunneridae</taxon>
        <taxon>Pentapetalae</taxon>
        <taxon>rosids</taxon>
        <taxon>fabids</taxon>
        <taxon>Fabales</taxon>
        <taxon>Fabaceae</taxon>
        <taxon>Papilionoideae</taxon>
        <taxon>50 kb inversion clade</taxon>
        <taxon>NPAAA clade</taxon>
        <taxon>indigoferoid/millettioid clade</taxon>
        <taxon>Phaseoleae</taxon>
        <taxon>Clitoria</taxon>
    </lineage>
</organism>
<dbReference type="InterPro" id="IPR008265">
    <property type="entry name" value="Lipase_GDSL_AS"/>
</dbReference>
<dbReference type="PROSITE" id="PS01098">
    <property type="entry name" value="LIPASE_GDSL_SER"/>
    <property type="match status" value="1"/>
</dbReference>
<dbReference type="Gene3D" id="3.40.50.1110">
    <property type="entry name" value="SGNH hydrolase"/>
    <property type="match status" value="1"/>
</dbReference>
<dbReference type="EMBL" id="JAYKXN010000006">
    <property type="protein sequence ID" value="KAK7280766.1"/>
    <property type="molecule type" value="Genomic_DNA"/>
</dbReference>
<dbReference type="InterPro" id="IPR036514">
    <property type="entry name" value="SGNH_hydro_sf"/>
</dbReference>
<comment type="caution">
    <text evidence="3">The sequence shown here is derived from an EMBL/GenBank/DDBJ whole genome shotgun (WGS) entry which is preliminary data.</text>
</comment>
<feature type="chain" id="PRO_5042836851" evidence="2">
    <location>
        <begin position="28"/>
        <end position="223"/>
    </location>
</feature>
<dbReference type="Proteomes" id="UP001359559">
    <property type="component" value="Unassembled WGS sequence"/>
</dbReference>
<evidence type="ECO:0000313" key="3">
    <source>
        <dbReference type="EMBL" id="KAK7280766.1"/>
    </source>
</evidence>
<evidence type="ECO:0000256" key="1">
    <source>
        <dbReference type="ARBA" id="ARBA00008668"/>
    </source>
</evidence>
<dbReference type="InterPro" id="IPR050592">
    <property type="entry name" value="GDSL_lipolytic_enzyme"/>
</dbReference>
<gene>
    <name evidence="3" type="ORF">RJT34_25833</name>
</gene>
<evidence type="ECO:0000313" key="4">
    <source>
        <dbReference type="Proteomes" id="UP001359559"/>
    </source>
</evidence>
<name>A0AAN9ILI2_CLITE</name>